<dbReference type="AlphaFoldDB" id="A0A1H1ZZV5"/>
<dbReference type="RefSeq" id="WP_157683763.1">
    <property type="nucleotide sequence ID" value="NZ_LT629772.1"/>
</dbReference>
<reference evidence="2 3" key="1">
    <citation type="submission" date="2016-10" db="EMBL/GenBank/DDBJ databases">
        <authorList>
            <person name="de Groot N.N."/>
        </authorList>
    </citation>
    <scope>NUCLEOTIDE SEQUENCE [LARGE SCALE GENOMIC DNA]</scope>
    <source>
        <strain evidence="2 3">DSM 21800</strain>
    </source>
</reference>
<keyword evidence="2" id="KW-0808">Transferase</keyword>
<dbReference type="EMBL" id="LT629772">
    <property type="protein sequence ID" value="SDT39213.1"/>
    <property type="molecule type" value="Genomic_DNA"/>
</dbReference>
<protein>
    <submittedName>
        <fullName evidence="2">Nucleotidyltransferase domain-containing protein</fullName>
    </submittedName>
</protein>
<feature type="domain" description="Polymerase nucleotidyl transferase" evidence="1">
    <location>
        <begin position="24"/>
        <end position="74"/>
    </location>
</feature>
<keyword evidence="3" id="KW-1185">Reference proteome</keyword>
<dbReference type="SUPFAM" id="SSF81301">
    <property type="entry name" value="Nucleotidyltransferase"/>
    <property type="match status" value="1"/>
</dbReference>
<proteinExistence type="predicted"/>
<dbReference type="InterPro" id="IPR002934">
    <property type="entry name" value="Polymerase_NTP_transf_dom"/>
</dbReference>
<dbReference type="Proteomes" id="UP000199103">
    <property type="component" value="Chromosome I"/>
</dbReference>
<name>A0A1H1ZZV5_9ACTN</name>
<evidence type="ECO:0000313" key="2">
    <source>
        <dbReference type="EMBL" id="SDT39213.1"/>
    </source>
</evidence>
<gene>
    <name evidence="2" type="ORF">SAMN04489812_5570</name>
</gene>
<organism evidence="2 3">
    <name type="scientific">Microlunatus soli</name>
    <dbReference type="NCBI Taxonomy" id="630515"/>
    <lineage>
        <taxon>Bacteria</taxon>
        <taxon>Bacillati</taxon>
        <taxon>Actinomycetota</taxon>
        <taxon>Actinomycetes</taxon>
        <taxon>Propionibacteriales</taxon>
        <taxon>Propionibacteriaceae</taxon>
        <taxon>Microlunatus</taxon>
    </lineage>
</organism>
<evidence type="ECO:0000313" key="3">
    <source>
        <dbReference type="Proteomes" id="UP000199103"/>
    </source>
</evidence>
<dbReference type="Gene3D" id="3.30.460.10">
    <property type="entry name" value="Beta Polymerase, domain 2"/>
    <property type="match status" value="1"/>
</dbReference>
<evidence type="ECO:0000259" key="1">
    <source>
        <dbReference type="Pfam" id="PF01909"/>
    </source>
</evidence>
<dbReference type="InterPro" id="IPR043519">
    <property type="entry name" value="NT_sf"/>
</dbReference>
<dbReference type="GO" id="GO:0016779">
    <property type="term" value="F:nucleotidyltransferase activity"/>
    <property type="evidence" value="ECO:0007669"/>
    <property type="project" value="InterPro"/>
</dbReference>
<dbReference type="STRING" id="630515.SAMN04489812_5570"/>
<sequence>MGGIDVIDPRYTAVFARAQQVLGDDHRVRSVGPGGSVGAGTADRWSDLDLAIATEPEHHQDFIADWPNWLRRITPTVFARTPIAPFIINTVTDQGLTLDVVVHSGEVPIYRPPAGYAVGFASSRYETVAAALEYAVAEQLRGLAGPFISLIQREEHLRHLTGVPHVIGLLTTVFLAETGEQQPGKTWNSTYTEEQRQLVAALPAARATREDMIAFGLAVARLIVERARPLFADHDLEWPADLAQVTAGRLRDQLGLDTTDWLR</sequence>
<dbReference type="Pfam" id="PF01909">
    <property type="entry name" value="NTP_transf_2"/>
    <property type="match status" value="1"/>
</dbReference>
<accession>A0A1H1ZZV5</accession>